<evidence type="ECO:0000313" key="7">
    <source>
        <dbReference type="EMBL" id="ADK86435.1"/>
    </source>
</evidence>
<evidence type="ECO:0000256" key="5">
    <source>
        <dbReference type="ARBA" id="ARBA00023136"/>
    </source>
</evidence>
<gene>
    <name evidence="7" type="ordered locus">Deba_3082</name>
</gene>
<protein>
    <recommendedName>
        <fullName evidence="9">Lysylphosphatidylglycerol synthetase/UPF0104</fullName>
    </recommendedName>
</protein>
<dbReference type="STRING" id="644282.Deba_3082"/>
<feature type="transmembrane region" description="Helical" evidence="6">
    <location>
        <begin position="240"/>
        <end position="260"/>
    </location>
</feature>
<evidence type="ECO:0000313" key="8">
    <source>
        <dbReference type="Proteomes" id="UP000009047"/>
    </source>
</evidence>
<evidence type="ECO:0008006" key="9">
    <source>
        <dbReference type="Google" id="ProtNLM"/>
    </source>
</evidence>
<accession>E1QLK0</accession>
<organism evidence="7 8">
    <name type="scientific">Desulfarculus baarsii (strain ATCC 33931 / DSM 2075 / LMG 7858 / VKM B-1802 / 2st14)</name>
    <dbReference type="NCBI Taxonomy" id="644282"/>
    <lineage>
        <taxon>Bacteria</taxon>
        <taxon>Pseudomonadati</taxon>
        <taxon>Thermodesulfobacteriota</taxon>
        <taxon>Desulfarculia</taxon>
        <taxon>Desulfarculales</taxon>
        <taxon>Desulfarculaceae</taxon>
        <taxon>Desulfarculus</taxon>
    </lineage>
</organism>
<feature type="transmembrane region" description="Helical" evidence="6">
    <location>
        <begin position="152"/>
        <end position="176"/>
    </location>
</feature>
<dbReference type="eggNOG" id="COG0392">
    <property type="taxonomic scope" value="Bacteria"/>
</dbReference>
<dbReference type="Pfam" id="PF03706">
    <property type="entry name" value="LPG_synthase_TM"/>
    <property type="match status" value="1"/>
</dbReference>
<feature type="transmembrane region" description="Helical" evidence="6">
    <location>
        <begin position="124"/>
        <end position="146"/>
    </location>
</feature>
<keyword evidence="4 6" id="KW-1133">Transmembrane helix</keyword>
<evidence type="ECO:0000256" key="2">
    <source>
        <dbReference type="ARBA" id="ARBA00022475"/>
    </source>
</evidence>
<evidence type="ECO:0000256" key="6">
    <source>
        <dbReference type="SAM" id="Phobius"/>
    </source>
</evidence>
<dbReference type="GO" id="GO:0005886">
    <property type="term" value="C:plasma membrane"/>
    <property type="evidence" value="ECO:0007669"/>
    <property type="project" value="UniProtKB-SubCell"/>
</dbReference>
<feature type="transmembrane region" description="Helical" evidence="6">
    <location>
        <begin position="272"/>
        <end position="291"/>
    </location>
</feature>
<dbReference type="PANTHER" id="PTHR40277">
    <property type="entry name" value="BLL5419 PROTEIN"/>
    <property type="match status" value="1"/>
</dbReference>
<name>E1QLK0_DESB2</name>
<feature type="transmembrane region" description="Helical" evidence="6">
    <location>
        <begin position="212"/>
        <end position="234"/>
    </location>
</feature>
<evidence type="ECO:0000256" key="1">
    <source>
        <dbReference type="ARBA" id="ARBA00004651"/>
    </source>
</evidence>
<dbReference type="AlphaFoldDB" id="E1QLK0"/>
<dbReference type="Proteomes" id="UP000009047">
    <property type="component" value="Chromosome"/>
</dbReference>
<keyword evidence="8" id="KW-1185">Reference proteome</keyword>
<dbReference type="KEGG" id="dbr:Deba_3082"/>
<sequence length="325" mass="34058">MARTMKLLARPLLGLTILGLLLWLLVDVDQALVVVAGADWRYFILIILVMAADRLLMAYKWRLLVVCRGLPLSLGRAISSYFLATFAGCFLPSTIGADALRIAAVTGPGLPSAKLTASVVMERGLGFVAAALAALLGLFLLAGLAADLPGEFFYVAVGLLAASALAVVVSLSGLAARLSRRAEGRLADGGRLSRWLAELLAAYRQYSGHGPVLGWFFALTLLEQGALIVTNWLAARAFGLELGFLQAAAVTPVAVLLARLPISISSFGLMEGLYVAFFSLVGVGATEAFLLGLTQNMASLISALPGLTPYLGARRRGPASRAGGD</sequence>
<keyword evidence="5 6" id="KW-0472">Membrane</keyword>
<evidence type="ECO:0000256" key="3">
    <source>
        <dbReference type="ARBA" id="ARBA00022692"/>
    </source>
</evidence>
<dbReference type="EMBL" id="CP002085">
    <property type="protein sequence ID" value="ADK86435.1"/>
    <property type="molecule type" value="Genomic_DNA"/>
</dbReference>
<evidence type="ECO:0000256" key="4">
    <source>
        <dbReference type="ARBA" id="ARBA00022989"/>
    </source>
</evidence>
<dbReference type="PANTHER" id="PTHR40277:SF1">
    <property type="entry name" value="BLL5419 PROTEIN"/>
    <property type="match status" value="1"/>
</dbReference>
<feature type="transmembrane region" description="Helical" evidence="6">
    <location>
        <begin position="40"/>
        <end position="59"/>
    </location>
</feature>
<dbReference type="HOGENOM" id="CLU_048072_2_0_7"/>
<dbReference type="NCBIfam" id="TIGR00374">
    <property type="entry name" value="flippase-like domain"/>
    <property type="match status" value="1"/>
</dbReference>
<keyword evidence="3 6" id="KW-0812">Transmembrane</keyword>
<proteinExistence type="predicted"/>
<dbReference type="InterPro" id="IPR022791">
    <property type="entry name" value="L-PG_synthase/AglD"/>
</dbReference>
<reference evidence="7 8" key="1">
    <citation type="journal article" date="2010" name="Stand. Genomic Sci.">
        <title>Complete genome sequence of Desulfarculus baarsii type strain (2st14).</title>
        <authorList>
            <person name="Sun H."/>
            <person name="Spring S."/>
            <person name="Lapidus A."/>
            <person name="Davenport K."/>
            <person name="Del Rio T.G."/>
            <person name="Tice H."/>
            <person name="Nolan M."/>
            <person name="Copeland A."/>
            <person name="Cheng J.F."/>
            <person name="Lucas S."/>
            <person name="Tapia R."/>
            <person name="Goodwin L."/>
            <person name="Pitluck S."/>
            <person name="Ivanova N."/>
            <person name="Pagani I."/>
            <person name="Mavromatis K."/>
            <person name="Ovchinnikova G."/>
            <person name="Pati A."/>
            <person name="Chen A."/>
            <person name="Palaniappan K."/>
            <person name="Hauser L."/>
            <person name="Chang Y.J."/>
            <person name="Jeffries C.D."/>
            <person name="Detter J.C."/>
            <person name="Han C."/>
            <person name="Rohde M."/>
            <person name="Brambilla E."/>
            <person name="Goker M."/>
            <person name="Woyke T."/>
            <person name="Bristow J."/>
            <person name="Eisen J.A."/>
            <person name="Markowitz V."/>
            <person name="Hugenholtz P."/>
            <person name="Kyrpides N.C."/>
            <person name="Klenk H.P."/>
            <person name="Land M."/>
        </authorList>
    </citation>
    <scope>NUCLEOTIDE SEQUENCE [LARGE SCALE GENOMIC DNA]</scope>
    <source>
        <strain evidence="8">ATCC 33931 / DSM 2075 / LMG 7858 / VKM B-1802 / 2st14</strain>
    </source>
</reference>
<comment type="subcellular location">
    <subcellularLocation>
        <location evidence="1">Cell membrane</location>
        <topology evidence="1">Multi-pass membrane protein</topology>
    </subcellularLocation>
</comment>
<keyword evidence="2" id="KW-1003">Cell membrane</keyword>